<keyword evidence="1" id="KW-0472">Membrane</keyword>
<evidence type="ECO:0000256" key="1">
    <source>
        <dbReference type="SAM" id="Phobius"/>
    </source>
</evidence>
<dbReference type="Proteomes" id="UP000614216">
    <property type="component" value="Unassembled WGS sequence"/>
</dbReference>
<feature type="transmembrane region" description="Helical" evidence="1">
    <location>
        <begin position="87"/>
        <end position="106"/>
    </location>
</feature>
<keyword evidence="1" id="KW-1133">Transmembrane helix</keyword>
<evidence type="ECO:0000313" key="4">
    <source>
        <dbReference type="Proteomes" id="UP000614216"/>
    </source>
</evidence>
<proteinExistence type="predicted"/>
<keyword evidence="3" id="KW-0418">Kinase</keyword>
<organism evidence="3 4">
    <name type="scientific">Fulvivirga marina</name>
    <dbReference type="NCBI Taxonomy" id="2494733"/>
    <lineage>
        <taxon>Bacteria</taxon>
        <taxon>Pseudomonadati</taxon>
        <taxon>Bacteroidota</taxon>
        <taxon>Cytophagia</taxon>
        <taxon>Cytophagales</taxon>
        <taxon>Fulvivirgaceae</taxon>
        <taxon>Fulvivirga</taxon>
    </lineage>
</organism>
<gene>
    <name evidence="3" type="ORF">JMN32_18715</name>
</gene>
<dbReference type="GO" id="GO:0000155">
    <property type="term" value="F:phosphorelay sensor kinase activity"/>
    <property type="evidence" value="ECO:0007669"/>
    <property type="project" value="InterPro"/>
</dbReference>
<keyword evidence="1" id="KW-0812">Transmembrane</keyword>
<dbReference type="EMBL" id="JAEUGD010000061">
    <property type="protein sequence ID" value="MBL6448353.1"/>
    <property type="molecule type" value="Genomic_DNA"/>
</dbReference>
<reference evidence="3" key="1">
    <citation type="submission" date="2021-01" db="EMBL/GenBank/DDBJ databases">
        <title>Fulvivirga kasyanovii gen. nov., sp nov., a novel member of the phylum Bacteroidetes isolated from seawater in a mussel farm.</title>
        <authorList>
            <person name="Zhao L.-H."/>
            <person name="Wang Z.-J."/>
        </authorList>
    </citation>
    <scope>NUCLEOTIDE SEQUENCE</scope>
    <source>
        <strain evidence="3">29W222</strain>
    </source>
</reference>
<comment type="caution">
    <text evidence="3">The sequence shown here is derived from an EMBL/GenBank/DDBJ whole genome shotgun (WGS) entry which is preliminary data.</text>
</comment>
<feature type="transmembrane region" description="Helical" evidence="1">
    <location>
        <begin position="6"/>
        <end position="25"/>
    </location>
</feature>
<dbReference type="PANTHER" id="PTHR34220:SF7">
    <property type="entry name" value="SENSOR HISTIDINE KINASE YPDA"/>
    <property type="match status" value="1"/>
</dbReference>
<name>A0A937KFM9_9BACT</name>
<dbReference type="InterPro" id="IPR010559">
    <property type="entry name" value="Sig_transdc_His_kin_internal"/>
</dbReference>
<evidence type="ECO:0000259" key="2">
    <source>
        <dbReference type="Pfam" id="PF06580"/>
    </source>
</evidence>
<protein>
    <submittedName>
        <fullName evidence="3">Histidine kinase</fullName>
    </submittedName>
</protein>
<keyword evidence="4" id="KW-1185">Reference proteome</keyword>
<dbReference type="InterPro" id="IPR050640">
    <property type="entry name" value="Bact_2-comp_sensor_kinase"/>
</dbReference>
<dbReference type="AlphaFoldDB" id="A0A937KFM9"/>
<feature type="domain" description="Signal transduction histidine kinase internal region" evidence="2">
    <location>
        <begin position="127"/>
        <end position="204"/>
    </location>
</feature>
<dbReference type="RefSeq" id="WP_202857891.1">
    <property type="nucleotide sequence ID" value="NZ_JAEUGD010000061.1"/>
</dbReference>
<accession>A0A937KFM9</accession>
<keyword evidence="3" id="KW-0808">Transferase</keyword>
<dbReference type="Pfam" id="PF06580">
    <property type="entry name" value="His_kinase"/>
    <property type="match status" value="1"/>
</dbReference>
<dbReference type="PANTHER" id="PTHR34220">
    <property type="entry name" value="SENSOR HISTIDINE KINASE YPDA"/>
    <property type="match status" value="1"/>
</dbReference>
<dbReference type="GO" id="GO:0016020">
    <property type="term" value="C:membrane"/>
    <property type="evidence" value="ECO:0007669"/>
    <property type="project" value="InterPro"/>
</dbReference>
<evidence type="ECO:0000313" key="3">
    <source>
        <dbReference type="EMBL" id="MBL6448353.1"/>
    </source>
</evidence>
<sequence length="313" mass="36800">MDIDSALYFTGTWVVVVLVLLWFGNKLITIQLDKHFPWLSYGNRRFFTHLLLGIIYSLIIINLAYLTFKAMFTSNPPTGEQFIVMNVYGLIMFIPVFSIYFSLHFLQHWKKSALNAEKFKKENIRTQLESLKNHLDPHFLFNNLNILSSLIDKDKDLSKNFLDNFADVYRTILRSKDEDLILLDEELSFIKSYIALLKTRFEDMIVFTEDIESKDKMKMIPPMTLQMLVENAIKHNIISEKRPLHILLKSSDDNYFIVRNSLYPRSEELKDSSRSGLDNIRRRYAYFTNQEVKVLSGDNSFEVRVPLLEVENV</sequence>
<feature type="transmembrane region" description="Helical" evidence="1">
    <location>
        <begin position="46"/>
        <end position="67"/>
    </location>
</feature>